<reference evidence="1" key="1">
    <citation type="journal article" date="2014" name="Front. Microbiol.">
        <title>High frequency of phylogenetically diverse reductive dehalogenase-homologous genes in deep subseafloor sedimentary metagenomes.</title>
        <authorList>
            <person name="Kawai M."/>
            <person name="Futagami T."/>
            <person name="Toyoda A."/>
            <person name="Takaki Y."/>
            <person name="Nishi S."/>
            <person name="Hori S."/>
            <person name="Arai W."/>
            <person name="Tsubouchi T."/>
            <person name="Morono Y."/>
            <person name="Uchiyama I."/>
            <person name="Ito T."/>
            <person name="Fujiyama A."/>
            <person name="Inagaki F."/>
            <person name="Takami H."/>
        </authorList>
    </citation>
    <scope>NUCLEOTIDE SEQUENCE</scope>
    <source>
        <strain evidence="1">Expedition CK06-06</strain>
    </source>
</reference>
<name>X1UC53_9ZZZZ</name>
<organism evidence="1">
    <name type="scientific">marine sediment metagenome</name>
    <dbReference type="NCBI Taxonomy" id="412755"/>
    <lineage>
        <taxon>unclassified sequences</taxon>
        <taxon>metagenomes</taxon>
        <taxon>ecological metagenomes</taxon>
    </lineage>
</organism>
<gene>
    <name evidence="1" type="ORF">S12H4_40031</name>
</gene>
<dbReference type="EMBL" id="BARW01024258">
    <property type="protein sequence ID" value="GAI89929.1"/>
    <property type="molecule type" value="Genomic_DNA"/>
</dbReference>
<protein>
    <submittedName>
        <fullName evidence="1">Uncharacterized protein</fullName>
    </submittedName>
</protein>
<proteinExistence type="predicted"/>
<accession>X1UC53</accession>
<dbReference type="AlphaFoldDB" id="X1UC53"/>
<evidence type="ECO:0000313" key="1">
    <source>
        <dbReference type="EMBL" id="GAI89929.1"/>
    </source>
</evidence>
<comment type="caution">
    <text evidence="1">The sequence shown here is derived from an EMBL/GenBank/DDBJ whole genome shotgun (WGS) entry which is preliminary data.</text>
</comment>
<sequence>MLLNKTTNRTFLPRNLSLANPKATIEQLSTIPTIVRPVTIKLFLIKR</sequence>